<proteinExistence type="predicted"/>
<dbReference type="EMBL" id="LWMU01000081">
    <property type="protein sequence ID" value="KZX11861.1"/>
    <property type="molecule type" value="Genomic_DNA"/>
</dbReference>
<name>A0A166ACM4_METOA</name>
<evidence type="ECO:0000313" key="2">
    <source>
        <dbReference type="EMBL" id="KZX11861.1"/>
    </source>
</evidence>
<gene>
    <name evidence="2" type="ORF">MBORA_14010</name>
</gene>
<keyword evidence="1" id="KW-0472">Membrane</keyword>
<feature type="transmembrane region" description="Helical" evidence="1">
    <location>
        <begin position="12"/>
        <end position="30"/>
    </location>
</feature>
<dbReference type="Pfam" id="PF01663">
    <property type="entry name" value="Phosphodiest"/>
    <property type="match status" value="1"/>
</dbReference>
<dbReference type="InterPro" id="IPR017850">
    <property type="entry name" value="Alkaline_phosphatase_core_sf"/>
</dbReference>
<accession>A0A166ACM4</accession>
<keyword evidence="1" id="KW-1133">Transmembrane helix</keyword>
<organism evidence="2 3">
    <name type="scientific">Methanobrevibacter oralis</name>
    <dbReference type="NCBI Taxonomy" id="66851"/>
    <lineage>
        <taxon>Archaea</taxon>
        <taxon>Methanobacteriati</taxon>
        <taxon>Methanobacteriota</taxon>
        <taxon>Methanomada group</taxon>
        <taxon>Methanobacteria</taxon>
        <taxon>Methanobacteriales</taxon>
        <taxon>Methanobacteriaceae</taxon>
        <taxon>Methanobrevibacter</taxon>
    </lineage>
</organism>
<dbReference type="SUPFAM" id="SSF53649">
    <property type="entry name" value="Alkaline phosphatase-like"/>
    <property type="match status" value="1"/>
</dbReference>
<protein>
    <submittedName>
        <fullName evidence="2">Type I phosphodiesterase / nucleotide pyrophosphatase</fullName>
    </submittedName>
</protein>
<evidence type="ECO:0000313" key="3">
    <source>
        <dbReference type="Proteomes" id="UP000077428"/>
    </source>
</evidence>
<feature type="transmembrane region" description="Helical" evidence="1">
    <location>
        <begin position="42"/>
        <end position="63"/>
    </location>
</feature>
<dbReference type="STRING" id="66851.MBORA_14010"/>
<reference evidence="3" key="1">
    <citation type="journal article" date="2016" name="Genome Announc.">
        <title>Draft Genome Sequences of Methanobrevibacter curvatus DSM11111, Methanobrevibacter cuticularis DSM11139, Methanobrevibacter filiformis DSM11501, and Methanobrevibacter oralis DSM7256.</title>
        <authorList>
            <person name="Poehlein A."/>
            <person name="Seedorf H."/>
        </authorList>
    </citation>
    <scope>NUCLEOTIDE SEQUENCE [LARGE SCALE GENOMIC DNA]</scope>
    <source>
        <strain evidence="3">DSM 7256 / JCM 30027 / ZR</strain>
    </source>
</reference>
<dbReference type="OrthoDB" id="82412at2157"/>
<dbReference type="InterPro" id="IPR002591">
    <property type="entry name" value="Phosphodiest/P_Trfase"/>
</dbReference>
<keyword evidence="1" id="KW-0812">Transmembrane</keyword>
<sequence length="701" mass="79501">MIKNTVIKFLKSAITTLLIIVANCLLLIGMPTICSDFHLGPYYNSIFIIIGVSIANIILWPIFRKIFIKLILFTLGISALFVNSLIYFLVILIIPDASIGIWGLLEIPLLSSIVTTSMFSLTNTDYFENYEKTLRNKYKENRSYKRYPGIIMLEIDGLSKNILQKALDKGVMPTLKNWLENTHTLKGWETDLSSQTGASQAGILHGNNENIVAYRWVEKENDNRIIVSGKLSHAPLIEKRISDGNGLLKDGISITNMFSGDSKTAPLTSSKIQNVLRLYNTSLNTIFEDAYNFPRIIVLFLWDILVELKSQILHVLKNIQPRIRRTIIYAAIRAGANVILRETTTEILAATIIHGNEDTAYATYMGYDEVAHHSGVMDPDVWGVLKQIDKQFYRLQKTIEDNERKYEIVVLSDHGQVNGATFKQRYGLSLGNYVRKLLPDDLTMFKNEYNIDHFRDVFIPESKNLKNIKEKVEDLKNIDIFEEIEIIQNLKEKGIKLISENEQLEKLAGRYGSNLDYIKKHNPTNQSTKKAKDSELIVLGSGNLALIYLTQWMERLNYEEIILLFPDLIPGLVNHPGIGFILVESITNGPMVIGSQGIYYLNTDKIIGQNPLANFGKNAPMHLKRHNSFNNMPDILVNSFYDPECDEVCAFEELIGSHGGMGGDQCKPFILYPSYWKDPGELIGAASVYNFLKREIDDLNP</sequence>
<comment type="caution">
    <text evidence="2">The sequence shown here is derived from an EMBL/GenBank/DDBJ whole genome shotgun (WGS) entry which is preliminary data.</text>
</comment>
<feature type="transmembrane region" description="Helical" evidence="1">
    <location>
        <begin position="70"/>
        <end position="94"/>
    </location>
</feature>
<keyword evidence="3" id="KW-1185">Reference proteome</keyword>
<dbReference type="Proteomes" id="UP000077428">
    <property type="component" value="Unassembled WGS sequence"/>
</dbReference>
<dbReference type="PATRIC" id="fig|66851.6.peg.1519"/>
<dbReference type="AlphaFoldDB" id="A0A166ACM4"/>
<evidence type="ECO:0000256" key="1">
    <source>
        <dbReference type="SAM" id="Phobius"/>
    </source>
</evidence>
<dbReference type="Gene3D" id="3.40.720.10">
    <property type="entry name" value="Alkaline Phosphatase, subunit A"/>
    <property type="match status" value="1"/>
</dbReference>